<evidence type="ECO:0000259" key="4">
    <source>
        <dbReference type="Pfam" id="PF17763"/>
    </source>
</evidence>
<dbReference type="Gene3D" id="3.40.50.40">
    <property type="match status" value="1"/>
</dbReference>
<keyword evidence="5" id="KW-0378">Hydrolase</keyword>
<dbReference type="Pfam" id="PF17763">
    <property type="entry name" value="Asparaginase_C"/>
    <property type="match status" value="1"/>
</dbReference>
<gene>
    <name evidence="5" type="ORF">AO384_1568</name>
</gene>
<dbReference type="eggNOG" id="COG0252">
    <property type="taxonomic scope" value="Bacteria"/>
</dbReference>
<feature type="active site" description="O-isoaspartyl threonine intermediate" evidence="1">
    <location>
        <position position="16"/>
    </location>
</feature>
<feature type="domain" description="L-asparaginase N-terminal" evidence="3">
    <location>
        <begin position="8"/>
        <end position="180"/>
    </location>
</feature>
<sequence>MTPTQSPICLIYAGGTFGSHGTPLSALPAEIFLPILSNLYGTTDHHVKILNNQIIKDSSLMTPSDFVGFYELILTAYHDGYRRFVLITGTDTLSFLAAFLAHAFDEFTDLSLVITGSMQPLLLPQCADLSINYDSDAWNNLSQSLDLAAAQCGTFVHFYHQSFDAKHTQKINSQAPNAFVGADAIFQKSSPPSINTAIYLNQLPSLIKRAKSVKIRSVYVLPNDPNTLADELLAAADTCAVILIGYGAGNLPKSQAMIDALAKLTDRGVAIICTTMCTHGGTNMDYAAGAWQYEHGVWASGSLTIPAIYGQILWLSITQKLTAWHWKSS</sequence>
<dbReference type="InterPro" id="IPR036152">
    <property type="entry name" value="Asp/glu_Ase-like_sf"/>
</dbReference>
<accession>A0A198UJG5</accession>
<dbReference type="PROSITE" id="PS51732">
    <property type="entry name" value="ASN_GLN_ASE_3"/>
    <property type="match status" value="1"/>
</dbReference>
<dbReference type="InterPro" id="IPR041725">
    <property type="entry name" value="L-asparaginase_I"/>
</dbReference>
<evidence type="ECO:0000256" key="2">
    <source>
        <dbReference type="PIRSR" id="PIRSR001220-2"/>
    </source>
</evidence>
<dbReference type="InterPro" id="IPR027474">
    <property type="entry name" value="L-asparaginase_N"/>
</dbReference>
<organism evidence="5 6">
    <name type="scientific">Moraxella catarrhalis</name>
    <name type="common">Branhamella catarrhalis</name>
    <dbReference type="NCBI Taxonomy" id="480"/>
    <lineage>
        <taxon>Bacteria</taxon>
        <taxon>Pseudomonadati</taxon>
        <taxon>Pseudomonadota</taxon>
        <taxon>Gammaproteobacteria</taxon>
        <taxon>Moraxellales</taxon>
        <taxon>Moraxellaceae</taxon>
        <taxon>Moraxella</taxon>
    </lineage>
</organism>
<dbReference type="InterPro" id="IPR006034">
    <property type="entry name" value="Asparaginase/glutaminase-like"/>
</dbReference>
<proteinExistence type="predicted"/>
<dbReference type="Gene3D" id="3.40.50.1170">
    <property type="entry name" value="L-asparaginase, N-terminal domain"/>
    <property type="match status" value="1"/>
</dbReference>
<keyword evidence="6" id="KW-1185">Reference proteome</keyword>
<evidence type="ECO:0000256" key="1">
    <source>
        <dbReference type="PIRSR" id="PIRSR001220-1"/>
    </source>
</evidence>
<dbReference type="RefSeq" id="WP_064611937.1">
    <property type="nucleotide sequence ID" value="NZ_LXHB01000141.1"/>
</dbReference>
<dbReference type="InterPro" id="IPR040919">
    <property type="entry name" value="Asparaginase_C"/>
</dbReference>
<feature type="binding site" evidence="2">
    <location>
        <position position="58"/>
    </location>
    <ligand>
        <name>substrate</name>
    </ligand>
</feature>
<dbReference type="PATRIC" id="fig|480.237.peg.754"/>
<dbReference type="EC" id="3.5.1.1" evidence="5"/>
<dbReference type="GO" id="GO:0004067">
    <property type="term" value="F:asparaginase activity"/>
    <property type="evidence" value="ECO:0007669"/>
    <property type="project" value="UniProtKB-UniRule"/>
</dbReference>
<dbReference type="PRINTS" id="PR00139">
    <property type="entry name" value="ASNGLNASE"/>
</dbReference>
<protein>
    <submittedName>
        <fullName evidence="5">L-asparaginase</fullName>
        <ecNumber evidence="5">3.5.1.1</ecNumber>
    </submittedName>
</protein>
<dbReference type="EMBL" id="LXHC01000024">
    <property type="protein sequence ID" value="OAU95377.1"/>
    <property type="molecule type" value="Genomic_DNA"/>
</dbReference>
<dbReference type="PANTHER" id="PTHR11707:SF28">
    <property type="entry name" value="60 KDA LYSOPHOSPHOLIPASE"/>
    <property type="match status" value="1"/>
</dbReference>
<dbReference type="InterPro" id="IPR027473">
    <property type="entry name" value="L-asparaginase_C"/>
</dbReference>
<name>A0A198UJG5_MORCA</name>
<evidence type="ECO:0000259" key="3">
    <source>
        <dbReference type="Pfam" id="PF00710"/>
    </source>
</evidence>
<feature type="binding site" evidence="2">
    <location>
        <begin position="90"/>
        <end position="91"/>
    </location>
    <ligand>
        <name>substrate</name>
    </ligand>
</feature>
<evidence type="ECO:0000313" key="5">
    <source>
        <dbReference type="EMBL" id="OAU95377.1"/>
    </source>
</evidence>
<dbReference type="PIRSF" id="PIRSF500176">
    <property type="entry name" value="L_ASNase"/>
    <property type="match status" value="1"/>
</dbReference>
<dbReference type="InterPro" id="IPR037152">
    <property type="entry name" value="L-asparaginase_N_sf"/>
</dbReference>
<dbReference type="CDD" id="cd08963">
    <property type="entry name" value="L-asparaginase_I"/>
    <property type="match status" value="1"/>
</dbReference>
<dbReference type="Proteomes" id="UP000078228">
    <property type="component" value="Unassembled WGS sequence"/>
</dbReference>
<dbReference type="Pfam" id="PF00710">
    <property type="entry name" value="Asparaginase"/>
    <property type="match status" value="1"/>
</dbReference>
<evidence type="ECO:0000313" key="6">
    <source>
        <dbReference type="Proteomes" id="UP000078228"/>
    </source>
</evidence>
<dbReference type="OrthoDB" id="9788068at2"/>
<comment type="caution">
    <text evidence="5">The sequence shown here is derived from an EMBL/GenBank/DDBJ whole genome shotgun (WGS) entry which is preliminary data.</text>
</comment>
<dbReference type="PIRSF" id="PIRSF001220">
    <property type="entry name" value="L-ASNase_gatD"/>
    <property type="match status" value="1"/>
</dbReference>
<dbReference type="SFLD" id="SFLDS00057">
    <property type="entry name" value="Glutaminase/Asparaginase"/>
    <property type="match status" value="1"/>
</dbReference>
<dbReference type="SUPFAM" id="SSF53774">
    <property type="entry name" value="Glutaminase/Asparaginase"/>
    <property type="match status" value="1"/>
</dbReference>
<feature type="domain" description="Asparaginase/glutaminase C-terminal" evidence="4">
    <location>
        <begin position="215"/>
        <end position="314"/>
    </location>
</feature>
<dbReference type="PANTHER" id="PTHR11707">
    <property type="entry name" value="L-ASPARAGINASE"/>
    <property type="match status" value="1"/>
</dbReference>
<dbReference type="SMART" id="SM00870">
    <property type="entry name" value="Asparaginase"/>
    <property type="match status" value="1"/>
</dbReference>
<reference evidence="5 6" key="1">
    <citation type="journal article" date="2016" name="Genome Biol. Evol.">
        <title>Comparative Genomic Analyses of the Moraxella catarrhalis Serosensitive and Seroresistant Lineages Demonstrate Their Independent Evolution.</title>
        <authorList>
            <person name="Earl J.P."/>
            <person name="de Vries S.P."/>
            <person name="Ahmed A."/>
            <person name="Powell E."/>
            <person name="Schultz M.P."/>
            <person name="Hermans P.W."/>
            <person name="Hill D.J."/>
            <person name="Zhou Z."/>
            <person name="Constantinidou C.I."/>
            <person name="Hu F.Z."/>
            <person name="Bootsma H.J."/>
            <person name="Ehrlich G.D."/>
        </authorList>
    </citation>
    <scope>NUCLEOTIDE SEQUENCE [LARGE SCALE GENOMIC DNA]</scope>
    <source>
        <strain evidence="5 6">Z7542</strain>
    </source>
</reference>
<dbReference type="AlphaFoldDB" id="A0A198UJG5"/>